<dbReference type="InterPro" id="IPR014044">
    <property type="entry name" value="CAP_dom"/>
</dbReference>
<organism evidence="4 5">
    <name type="scientific">Pelobates cultripes</name>
    <name type="common">Western spadefoot toad</name>
    <dbReference type="NCBI Taxonomy" id="61616"/>
    <lineage>
        <taxon>Eukaryota</taxon>
        <taxon>Metazoa</taxon>
        <taxon>Chordata</taxon>
        <taxon>Craniata</taxon>
        <taxon>Vertebrata</taxon>
        <taxon>Euteleostomi</taxon>
        <taxon>Amphibia</taxon>
        <taxon>Batrachia</taxon>
        <taxon>Anura</taxon>
        <taxon>Pelobatoidea</taxon>
        <taxon>Pelobatidae</taxon>
        <taxon>Pelobates</taxon>
    </lineage>
</organism>
<keyword evidence="2" id="KW-0732">Signal</keyword>
<accession>A0AAD1R9V0</accession>
<dbReference type="Proteomes" id="UP001295444">
    <property type="component" value="Chromosome 02"/>
</dbReference>
<evidence type="ECO:0000313" key="4">
    <source>
        <dbReference type="EMBL" id="CAH2245839.1"/>
    </source>
</evidence>
<dbReference type="SUPFAM" id="SSF55797">
    <property type="entry name" value="PR-1-like"/>
    <property type="match status" value="1"/>
</dbReference>
<dbReference type="InterPro" id="IPR001283">
    <property type="entry name" value="CRISP-related"/>
</dbReference>
<evidence type="ECO:0000259" key="3">
    <source>
        <dbReference type="SMART" id="SM00198"/>
    </source>
</evidence>
<dbReference type="SMART" id="SM00198">
    <property type="entry name" value="SCP"/>
    <property type="match status" value="1"/>
</dbReference>
<protein>
    <submittedName>
        <fullName evidence="4">Cysteine-rich secretory 2</fullName>
    </submittedName>
</protein>
<keyword evidence="5" id="KW-1185">Reference proteome</keyword>
<feature type="signal peptide" evidence="2">
    <location>
        <begin position="1"/>
        <end position="21"/>
    </location>
</feature>
<dbReference type="PROSITE" id="PS01009">
    <property type="entry name" value="CRISP_1"/>
    <property type="match status" value="1"/>
</dbReference>
<comment type="similarity">
    <text evidence="1">Belongs to the CRISP family.</text>
</comment>
<sequence>MLMDTLHVITCLCLILHQAHGHLRNVATSNPKIQESIVNTHNRLRQQVNPPASDMLKMEWNTEAQRNAYNVARLCSFLHSFPSQRKITRPIRAQCGENIFMSSDETDWDSVIQSWYDEKEFFEYGYGTIDQDEMVGHYTQVVWSTSFLVGCAVNYCSDTDFPFLYICHYCPQGNMIGKEHRPYESGRPCSTCRNSCEGKLCKKLPGNKQNLDDVQKKTVG</sequence>
<feature type="chain" id="PRO_5042167572" evidence="2">
    <location>
        <begin position="22"/>
        <end position="220"/>
    </location>
</feature>
<feature type="domain" description="SCP" evidence="3">
    <location>
        <begin position="32"/>
        <end position="177"/>
    </location>
</feature>
<dbReference type="EMBL" id="OW240913">
    <property type="protein sequence ID" value="CAH2245839.1"/>
    <property type="molecule type" value="Genomic_DNA"/>
</dbReference>
<evidence type="ECO:0000256" key="2">
    <source>
        <dbReference type="SAM" id="SignalP"/>
    </source>
</evidence>
<evidence type="ECO:0000313" key="5">
    <source>
        <dbReference type="Proteomes" id="UP001295444"/>
    </source>
</evidence>
<dbReference type="Gene3D" id="3.40.33.10">
    <property type="entry name" value="CAP"/>
    <property type="match status" value="1"/>
</dbReference>
<name>A0AAD1R9V0_PELCU</name>
<dbReference type="AlphaFoldDB" id="A0AAD1R9V0"/>
<dbReference type="PROSITE" id="PS01010">
    <property type="entry name" value="CRISP_2"/>
    <property type="match status" value="1"/>
</dbReference>
<dbReference type="FunFam" id="3.40.33.10:FF:000005">
    <property type="entry name" value="Cysteine-rich secretory protein 2"/>
    <property type="match status" value="1"/>
</dbReference>
<dbReference type="PANTHER" id="PTHR10334">
    <property type="entry name" value="CYSTEINE-RICH SECRETORY PROTEIN-RELATED"/>
    <property type="match status" value="1"/>
</dbReference>
<dbReference type="InterPro" id="IPR035940">
    <property type="entry name" value="CAP_sf"/>
</dbReference>
<dbReference type="PRINTS" id="PR00837">
    <property type="entry name" value="V5TPXLIKE"/>
</dbReference>
<reference evidence="4" key="1">
    <citation type="submission" date="2022-03" db="EMBL/GenBank/DDBJ databases">
        <authorList>
            <person name="Alioto T."/>
            <person name="Alioto T."/>
            <person name="Gomez Garrido J."/>
        </authorList>
    </citation>
    <scope>NUCLEOTIDE SEQUENCE</scope>
</reference>
<dbReference type="GO" id="GO:0005576">
    <property type="term" value="C:extracellular region"/>
    <property type="evidence" value="ECO:0007669"/>
    <property type="project" value="InterPro"/>
</dbReference>
<gene>
    <name evidence="4" type="ORF">PECUL_23A041405</name>
</gene>
<proteinExistence type="inferred from homology"/>
<evidence type="ECO:0000256" key="1">
    <source>
        <dbReference type="ARBA" id="ARBA00009923"/>
    </source>
</evidence>
<dbReference type="Pfam" id="PF00188">
    <property type="entry name" value="CAP"/>
    <property type="match status" value="1"/>
</dbReference>
<dbReference type="InterPro" id="IPR018244">
    <property type="entry name" value="Allrgn_V5/Tpx1_CS"/>
</dbReference>